<keyword evidence="2" id="KW-1185">Reference proteome</keyword>
<organism evidence="1 2">
    <name type="scientific">Roseateles asaccharophilus</name>
    <dbReference type="NCBI Taxonomy" id="582607"/>
    <lineage>
        <taxon>Bacteria</taxon>
        <taxon>Pseudomonadati</taxon>
        <taxon>Pseudomonadota</taxon>
        <taxon>Betaproteobacteria</taxon>
        <taxon>Burkholderiales</taxon>
        <taxon>Sphaerotilaceae</taxon>
        <taxon>Roseateles</taxon>
    </lineage>
</organism>
<dbReference type="InterPro" id="IPR036515">
    <property type="entry name" value="Transposase_17_sf"/>
</dbReference>
<evidence type="ECO:0000313" key="1">
    <source>
        <dbReference type="EMBL" id="TDP11939.1"/>
    </source>
</evidence>
<dbReference type="AlphaFoldDB" id="A0A4R6N9Y0"/>
<dbReference type="GO" id="GO:0006313">
    <property type="term" value="P:DNA transposition"/>
    <property type="evidence" value="ECO:0007669"/>
    <property type="project" value="InterPro"/>
</dbReference>
<protein>
    <recommendedName>
        <fullName evidence="3">Transposase IS200 family protein</fullName>
    </recommendedName>
</protein>
<name>A0A4R6N9Y0_9BURK</name>
<dbReference type="PANTHER" id="PTHR34322:SF2">
    <property type="entry name" value="TRANSPOSASE IS200-LIKE DOMAIN-CONTAINING PROTEIN"/>
    <property type="match status" value="1"/>
</dbReference>
<dbReference type="PANTHER" id="PTHR34322">
    <property type="entry name" value="TRANSPOSASE, Y1_TNP DOMAIN-CONTAINING"/>
    <property type="match status" value="1"/>
</dbReference>
<dbReference type="SUPFAM" id="SSF143422">
    <property type="entry name" value="Transposase IS200-like"/>
    <property type="match status" value="1"/>
</dbReference>
<evidence type="ECO:0000313" key="2">
    <source>
        <dbReference type="Proteomes" id="UP000295357"/>
    </source>
</evidence>
<proteinExistence type="predicted"/>
<comment type="caution">
    <text evidence="1">The sequence shown here is derived from an EMBL/GenBank/DDBJ whole genome shotgun (WGS) entry which is preliminary data.</text>
</comment>
<dbReference type="Proteomes" id="UP000295357">
    <property type="component" value="Unassembled WGS sequence"/>
</dbReference>
<sequence>MGNHYHLVLHARAANLSRLMHHLNGLHTQSKNRRHGVVVHLLQGRFKAILVDREVYLLTVCRYVKFNPVRAGMVEDASPWT</sequence>
<dbReference type="GO" id="GO:0003677">
    <property type="term" value="F:DNA binding"/>
    <property type="evidence" value="ECO:0007669"/>
    <property type="project" value="InterPro"/>
</dbReference>
<reference evidence="1 2" key="1">
    <citation type="submission" date="2019-03" db="EMBL/GenBank/DDBJ databases">
        <title>Genomic Encyclopedia of Type Strains, Phase IV (KMG-IV): sequencing the most valuable type-strain genomes for metagenomic binning, comparative biology and taxonomic classification.</title>
        <authorList>
            <person name="Goeker M."/>
        </authorList>
    </citation>
    <scope>NUCLEOTIDE SEQUENCE [LARGE SCALE GENOMIC DNA]</scope>
    <source>
        <strain evidence="1 2">DSM 25082</strain>
    </source>
</reference>
<dbReference type="GO" id="GO:0004803">
    <property type="term" value="F:transposase activity"/>
    <property type="evidence" value="ECO:0007669"/>
    <property type="project" value="InterPro"/>
</dbReference>
<evidence type="ECO:0008006" key="3">
    <source>
        <dbReference type="Google" id="ProtNLM"/>
    </source>
</evidence>
<dbReference type="Gene3D" id="3.30.70.1290">
    <property type="entry name" value="Transposase IS200-like"/>
    <property type="match status" value="1"/>
</dbReference>
<gene>
    <name evidence="1" type="ORF">DFR39_102325</name>
</gene>
<dbReference type="OrthoDB" id="9814067at2"/>
<accession>A0A4R6N9Y0</accession>
<dbReference type="EMBL" id="SNXE01000002">
    <property type="protein sequence ID" value="TDP11939.1"/>
    <property type="molecule type" value="Genomic_DNA"/>
</dbReference>